<evidence type="ECO:0000259" key="11">
    <source>
        <dbReference type="SMART" id="SM00382"/>
    </source>
</evidence>
<dbReference type="InterPro" id="IPR003593">
    <property type="entry name" value="AAA+_ATPase"/>
</dbReference>
<keyword evidence="6" id="KW-0067">ATP-binding</keyword>
<dbReference type="SMART" id="SM00382">
    <property type="entry name" value="AAA"/>
    <property type="match status" value="2"/>
</dbReference>
<dbReference type="FunFam" id="3.40.50.300:FF:000109">
    <property type="entry name" value="Peroxisomal biogenesis factor 6"/>
    <property type="match status" value="1"/>
</dbReference>
<dbReference type="OMA" id="PRDIFFI"/>
<evidence type="ECO:0000313" key="13">
    <source>
        <dbReference type="Proteomes" id="UP000001514"/>
    </source>
</evidence>
<dbReference type="InterPro" id="IPR003960">
    <property type="entry name" value="ATPase_AAA_CS"/>
</dbReference>
<dbReference type="PANTHER" id="PTHR23077">
    <property type="entry name" value="AAA-FAMILY ATPASE"/>
    <property type="match status" value="1"/>
</dbReference>
<reference evidence="12 13" key="1">
    <citation type="journal article" date="2011" name="Science">
        <title>The Selaginella genome identifies genetic changes associated with the evolution of vascular plants.</title>
        <authorList>
            <person name="Banks J.A."/>
            <person name="Nishiyama T."/>
            <person name="Hasebe M."/>
            <person name="Bowman J.L."/>
            <person name="Gribskov M."/>
            <person name="dePamphilis C."/>
            <person name="Albert V.A."/>
            <person name="Aono N."/>
            <person name="Aoyama T."/>
            <person name="Ambrose B.A."/>
            <person name="Ashton N.W."/>
            <person name="Axtell M.J."/>
            <person name="Barker E."/>
            <person name="Barker M.S."/>
            <person name="Bennetzen J.L."/>
            <person name="Bonawitz N.D."/>
            <person name="Chapple C."/>
            <person name="Cheng C."/>
            <person name="Correa L.G."/>
            <person name="Dacre M."/>
            <person name="DeBarry J."/>
            <person name="Dreyer I."/>
            <person name="Elias M."/>
            <person name="Engstrom E.M."/>
            <person name="Estelle M."/>
            <person name="Feng L."/>
            <person name="Finet C."/>
            <person name="Floyd S.K."/>
            <person name="Frommer W.B."/>
            <person name="Fujita T."/>
            <person name="Gramzow L."/>
            <person name="Gutensohn M."/>
            <person name="Harholt J."/>
            <person name="Hattori M."/>
            <person name="Heyl A."/>
            <person name="Hirai T."/>
            <person name="Hiwatashi Y."/>
            <person name="Ishikawa M."/>
            <person name="Iwata M."/>
            <person name="Karol K.G."/>
            <person name="Koehler B."/>
            <person name="Kolukisaoglu U."/>
            <person name="Kubo M."/>
            <person name="Kurata T."/>
            <person name="Lalonde S."/>
            <person name="Li K."/>
            <person name="Li Y."/>
            <person name="Litt A."/>
            <person name="Lyons E."/>
            <person name="Manning G."/>
            <person name="Maruyama T."/>
            <person name="Michael T.P."/>
            <person name="Mikami K."/>
            <person name="Miyazaki S."/>
            <person name="Morinaga S."/>
            <person name="Murata T."/>
            <person name="Mueller-Roeber B."/>
            <person name="Nelson D.R."/>
            <person name="Obara M."/>
            <person name="Oguri Y."/>
            <person name="Olmstead R.G."/>
            <person name="Onodera N."/>
            <person name="Petersen B.L."/>
            <person name="Pils B."/>
            <person name="Prigge M."/>
            <person name="Rensing S.A."/>
            <person name="Riano-Pachon D.M."/>
            <person name="Roberts A.W."/>
            <person name="Sato Y."/>
            <person name="Scheller H.V."/>
            <person name="Schulz B."/>
            <person name="Schulz C."/>
            <person name="Shakirov E.V."/>
            <person name="Shibagaki N."/>
            <person name="Shinohara N."/>
            <person name="Shippen D.E."/>
            <person name="Soerensen I."/>
            <person name="Sotooka R."/>
            <person name="Sugimoto N."/>
            <person name="Sugita M."/>
            <person name="Sumikawa N."/>
            <person name="Tanurdzic M."/>
            <person name="Theissen G."/>
            <person name="Ulvskov P."/>
            <person name="Wakazuki S."/>
            <person name="Weng J.K."/>
            <person name="Willats W.W."/>
            <person name="Wipf D."/>
            <person name="Wolf P.G."/>
            <person name="Yang L."/>
            <person name="Zimmer A.D."/>
            <person name="Zhu Q."/>
            <person name="Mitros T."/>
            <person name="Hellsten U."/>
            <person name="Loque D."/>
            <person name="Otillar R."/>
            <person name="Salamov A."/>
            <person name="Schmutz J."/>
            <person name="Shapiro H."/>
            <person name="Lindquist E."/>
            <person name="Lucas S."/>
            <person name="Rokhsar D."/>
            <person name="Grigoriev I.V."/>
        </authorList>
    </citation>
    <scope>NUCLEOTIDE SEQUENCE [LARGE SCALE GENOMIC DNA]</scope>
</reference>
<evidence type="ECO:0000256" key="9">
    <source>
        <dbReference type="ARBA" id="ARBA00034920"/>
    </source>
</evidence>
<protein>
    <recommendedName>
        <fullName evidence="8">Peroxisomal ATPase PEX6</fullName>
    </recommendedName>
    <alternativeName>
        <fullName evidence="9">Peroxin-6</fullName>
    </alternativeName>
</protein>
<keyword evidence="3" id="KW-0962">Peroxisome biogenesis</keyword>
<dbReference type="InterPro" id="IPR047533">
    <property type="entry name" value="RecA-like_PEX6_r2"/>
</dbReference>
<evidence type="ECO:0000256" key="7">
    <source>
        <dbReference type="ARBA" id="ARBA00023136"/>
    </source>
</evidence>
<dbReference type="eggNOG" id="KOG0736">
    <property type="taxonomic scope" value="Eukaryota"/>
</dbReference>
<dbReference type="Proteomes" id="UP000001514">
    <property type="component" value="Unassembled WGS sequence"/>
</dbReference>
<dbReference type="PROSITE" id="PS00674">
    <property type="entry name" value="AAA"/>
    <property type="match status" value="1"/>
</dbReference>
<dbReference type="GO" id="GO:0005778">
    <property type="term" value="C:peroxisomal membrane"/>
    <property type="evidence" value="ECO:0000318"/>
    <property type="project" value="GO_Central"/>
</dbReference>
<accession>D8S9P9</accession>
<evidence type="ECO:0000256" key="6">
    <source>
        <dbReference type="ARBA" id="ARBA00022840"/>
    </source>
</evidence>
<comment type="subcellular location">
    <subcellularLocation>
        <location evidence="1">Membrane</location>
    </subcellularLocation>
</comment>
<keyword evidence="4" id="KW-0547">Nucleotide-binding</keyword>
<dbReference type="AlphaFoldDB" id="D8S9P9"/>
<dbReference type="GO" id="GO:0043335">
    <property type="term" value="P:protein unfolding"/>
    <property type="evidence" value="ECO:0000318"/>
    <property type="project" value="GO_Central"/>
</dbReference>
<evidence type="ECO:0000256" key="8">
    <source>
        <dbReference type="ARBA" id="ARBA00034811"/>
    </source>
</evidence>
<dbReference type="GO" id="GO:0016558">
    <property type="term" value="P:protein import into peroxisome matrix"/>
    <property type="evidence" value="ECO:0000318"/>
    <property type="project" value="GO_Central"/>
</dbReference>
<dbReference type="HOGENOM" id="CLU_000688_0_8_1"/>
<evidence type="ECO:0000256" key="5">
    <source>
        <dbReference type="ARBA" id="ARBA00022801"/>
    </source>
</evidence>
<dbReference type="SUPFAM" id="SSF52540">
    <property type="entry name" value="P-loop containing nucleoside triphosphate hydrolases"/>
    <property type="match status" value="2"/>
</dbReference>
<keyword evidence="7" id="KW-0472">Membrane</keyword>
<evidence type="ECO:0000256" key="10">
    <source>
        <dbReference type="ARBA" id="ARBA00048778"/>
    </source>
</evidence>
<gene>
    <name evidence="12" type="ORF">SELMODRAFT_111871</name>
</gene>
<feature type="domain" description="AAA+ ATPase" evidence="11">
    <location>
        <begin position="329"/>
        <end position="481"/>
    </location>
</feature>
<dbReference type="Gene3D" id="1.10.8.60">
    <property type="match status" value="1"/>
</dbReference>
<organism evidence="13">
    <name type="scientific">Selaginella moellendorffii</name>
    <name type="common">Spikemoss</name>
    <dbReference type="NCBI Taxonomy" id="88036"/>
    <lineage>
        <taxon>Eukaryota</taxon>
        <taxon>Viridiplantae</taxon>
        <taxon>Streptophyta</taxon>
        <taxon>Embryophyta</taxon>
        <taxon>Tracheophyta</taxon>
        <taxon>Lycopodiopsida</taxon>
        <taxon>Selaginellales</taxon>
        <taxon>Selaginellaceae</taxon>
        <taxon>Selaginella</taxon>
    </lineage>
</organism>
<dbReference type="Pfam" id="PF25395">
    <property type="entry name" value="DPBB_PEX6"/>
    <property type="match status" value="1"/>
</dbReference>
<dbReference type="GO" id="GO:0016887">
    <property type="term" value="F:ATP hydrolysis activity"/>
    <property type="evidence" value="ECO:0000318"/>
    <property type="project" value="GO_Central"/>
</dbReference>
<dbReference type="Gramene" id="EFJ18857">
    <property type="protein sequence ID" value="EFJ18857"/>
    <property type="gene ID" value="SELMODRAFT_111871"/>
</dbReference>
<dbReference type="STRING" id="88036.D8S9P9"/>
<evidence type="ECO:0000256" key="1">
    <source>
        <dbReference type="ARBA" id="ARBA00004370"/>
    </source>
</evidence>
<dbReference type="GO" id="GO:0005829">
    <property type="term" value="C:cytosol"/>
    <property type="evidence" value="ECO:0000318"/>
    <property type="project" value="GO_Central"/>
</dbReference>
<evidence type="ECO:0000256" key="4">
    <source>
        <dbReference type="ARBA" id="ARBA00022741"/>
    </source>
</evidence>
<dbReference type="PANTHER" id="PTHR23077:SF9">
    <property type="entry name" value="PEROXISOMAL ATPASE PEX6"/>
    <property type="match status" value="1"/>
</dbReference>
<dbReference type="InterPro" id="IPR003959">
    <property type="entry name" value="ATPase_AAA_core"/>
</dbReference>
<evidence type="ECO:0000256" key="3">
    <source>
        <dbReference type="ARBA" id="ARBA00022593"/>
    </source>
</evidence>
<dbReference type="InterPro" id="IPR027417">
    <property type="entry name" value="P-loop_NTPase"/>
</dbReference>
<keyword evidence="5" id="KW-0378">Hydrolase</keyword>
<dbReference type="KEGG" id="smo:SELMODRAFT_111871"/>
<dbReference type="InParanoid" id="D8S9P9"/>
<comment type="catalytic activity">
    <reaction evidence="10">
        <text>ATP + H2O = ADP + phosphate + H(+)</text>
        <dbReference type="Rhea" id="RHEA:13065"/>
        <dbReference type="ChEBI" id="CHEBI:15377"/>
        <dbReference type="ChEBI" id="CHEBI:15378"/>
        <dbReference type="ChEBI" id="CHEBI:30616"/>
        <dbReference type="ChEBI" id="CHEBI:43474"/>
        <dbReference type="ChEBI" id="CHEBI:456216"/>
    </reaction>
    <physiologicalReaction direction="left-to-right" evidence="10">
        <dbReference type="Rhea" id="RHEA:13066"/>
    </physiologicalReaction>
</comment>
<name>D8S9P9_SELML</name>
<evidence type="ECO:0000313" key="12">
    <source>
        <dbReference type="EMBL" id="EFJ18857.1"/>
    </source>
</evidence>
<dbReference type="GO" id="GO:0005524">
    <property type="term" value="F:ATP binding"/>
    <property type="evidence" value="ECO:0007669"/>
    <property type="project" value="UniProtKB-KW"/>
</dbReference>
<comment type="similarity">
    <text evidence="2">Belongs to the AAA ATPase family.</text>
</comment>
<dbReference type="Pfam" id="PF00004">
    <property type="entry name" value="AAA"/>
    <property type="match status" value="2"/>
</dbReference>
<dbReference type="EMBL" id="GL377608">
    <property type="protein sequence ID" value="EFJ18857.1"/>
    <property type="molecule type" value="Genomic_DNA"/>
</dbReference>
<sequence length="876" mass="95232">MPGRRRALVLRKTSAAVSALVNGDFDHCACAGVDLSAGILFVDDSEGDFVLGVASSVLRELSISSGSWVLVRNAERNVSRAAKVLVLDPPLSNPVSSEPSSPPSPAPRNFFPSCRVSPPSPCVFDSLVGYVSPLLAFNLGIHLAWLETIVTARNSESSPYAFDKTASVLLRVEALDDTQIKVASHMRVSYVKIPVLSSSLDNTPRNRQEEVDAALKLYFSGGKCMATGDLFSVKLPSSTITDFYQRFHYGMESEDTVLFKVLSLEPSTEPFLRIDQNHTALVLSGSIPSSLPPLVLKQKSSWCSSLHAPAVRELVSLAAPCFHPNLSPLRISTLILGPAGVGKRTVARLVADALGIHVVEYNCYELVGASEGKTALALEHVFKVASRYSPVILLLRRFGALGEKSGGSPNQSQGPSRVAALLKSCITKYGYSRQPVEDVTSENSENNVTSSVLLIATAEDEASVKSLRHCFTHEISINTPDEAQRLELLQHFLGCTELTVRYLINVSDELLLGAKSISSQTAGLVPRDLKAVAADIAAFTVGPCDDENSKILSSSRDHCKHFSPECFEKALEQVKKRTASAIGTPKVPNVKWEDIGGLENVKRAILDTVQVPLVHRELFTSGLRQRSGVMLYGPPGTGKTLLAKAVATECSLNFLSVKGPEVINMFIGESEKNVRELFQKARGARPCVIFFDELDALAPARGASGDSGGVMDRVVSQLLAEIDGLGENTQDLFVIGATNRPDLIDSALLRPGRFDKLLYVGISPDPTYREKVLSALSRKFDLDKDVSLGLLARKCPDNFTGADMYALCADAWMQAVKRKVHMHFLSPRDIFFIEEDDSTVVVKQEDFFQALAELKPSLSLQELAKYERLRVQLQGT</sequence>
<dbReference type="FunCoup" id="D8S9P9">
    <property type="interactions" value="2943"/>
</dbReference>
<feature type="domain" description="AAA+ ATPase" evidence="11">
    <location>
        <begin position="625"/>
        <end position="764"/>
    </location>
</feature>
<dbReference type="CDD" id="cd19527">
    <property type="entry name" value="RecA-like_PEX6_r2"/>
    <property type="match status" value="1"/>
</dbReference>
<keyword evidence="13" id="KW-1185">Reference proteome</keyword>
<evidence type="ECO:0000256" key="2">
    <source>
        <dbReference type="ARBA" id="ARBA00006914"/>
    </source>
</evidence>
<dbReference type="Gene3D" id="3.40.50.300">
    <property type="entry name" value="P-loop containing nucleotide triphosphate hydrolases"/>
    <property type="match status" value="2"/>
</dbReference>
<proteinExistence type="inferred from homology"/>
<dbReference type="InterPro" id="IPR057604">
    <property type="entry name" value="DPBB_PEX6"/>
</dbReference>
<dbReference type="InterPro" id="IPR050168">
    <property type="entry name" value="AAA_ATPase_domain"/>
</dbReference>